<comment type="caution">
    <text evidence="1">The sequence shown here is derived from an EMBL/GenBank/DDBJ whole genome shotgun (WGS) entry which is preliminary data.</text>
</comment>
<protein>
    <submittedName>
        <fullName evidence="1">Uncharacterized protein</fullName>
    </submittedName>
</protein>
<organism evidence="1">
    <name type="scientific">marine sediment metagenome</name>
    <dbReference type="NCBI Taxonomy" id="412755"/>
    <lineage>
        <taxon>unclassified sequences</taxon>
        <taxon>metagenomes</taxon>
        <taxon>ecological metagenomes</taxon>
    </lineage>
</organism>
<proteinExistence type="predicted"/>
<accession>A0A0F9IEM2</accession>
<reference evidence="1" key="1">
    <citation type="journal article" date="2015" name="Nature">
        <title>Complex archaea that bridge the gap between prokaryotes and eukaryotes.</title>
        <authorList>
            <person name="Spang A."/>
            <person name="Saw J.H."/>
            <person name="Jorgensen S.L."/>
            <person name="Zaremba-Niedzwiedzka K."/>
            <person name="Martijn J."/>
            <person name="Lind A.E."/>
            <person name="van Eijk R."/>
            <person name="Schleper C."/>
            <person name="Guy L."/>
            <person name="Ettema T.J."/>
        </authorList>
    </citation>
    <scope>NUCLEOTIDE SEQUENCE</scope>
</reference>
<dbReference type="AlphaFoldDB" id="A0A0F9IEM2"/>
<sequence length="204" mass="23448">MKDFKVILVEAEELTYKGIHFNGITTSQHFLPENTLEEIKKIKPTLIKELVELEAEKVKNYQLKDSTKKKVLVVRKICPEIIRALGLIAGETMAILINSFPRKNNITNKYEFGVYSYKSIIVTEEPKEETTVADTKVEEKVEQEIIKTLKEFVEIKPISYPIQLVSGLFYSAILTDKSNKDTLVYIPIEDIIEIRRQNAKKAKS</sequence>
<evidence type="ECO:0000313" key="1">
    <source>
        <dbReference type="EMBL" id="KKL85862.1"/>
    </source>
</evidence>
<dbReference type="EMBL" id="LAZR01021280">
    <property type="protein sequence ID" value="KKL85862.1"/>
    <property type="molecule type" value="Genomic_DNA"/>
</dbReference>
<gene>
    <name evidence="1" type="ORF">LCGC14_1950450</name>
</gene>
<name>A0A0F9IEM2_9ZZZZ</name>